<organism evidence="2 3">
    <name type="scientific">Amanita thiersii Skay4041</name>
    <dbReference type="NCBI Taxonomy" id="703135"/>
    <lineage>
        <taxon>Eukaryota</taxon>
        <taxon>Fungi</taxon>
        <taxon>Dikarya</taxon>
        <taxon>Basidiomycota</taxon>
        <taxon>Agaricomycotina</taxon>
        <taxon>Agaricomycetes</taxon>
        <taxon>Agaricomycetidae</taxon>
        <taxon>Agaricales</taxon>
        <taxon>Pluteineae</taxon>
        <taxon>Amanitaceae</taxon>
        <taxon>Amanita</taxon>
    </lineage>
</organism>
<evidence type="ECO:0000256" key="1">
    <source>
        <dbReference type="SAM" id="Phobius"/>
    </source>
</evidence>
<proteinExistence type="predicted"/>
<keyword evidence="1" id="KW-0812">Transmembrane</keyword>
<name>A0A2A9NBH8_9AGAR</name>
<keyword evidence="1" id="KW-1133">Transmembrane helix</keyword>
<dbReference type="OrthoDB" id="3350812at2759"/>
<evidence type="ECO:0000313" key="2">
    <source>
        <dbReference type="EMBL" id="PFH45090.1"/>
    </source>
</evidence>
<gene>
    <name evidence="2" type="ORF">AMATHDRAFT_200831</name>
</gene>
<accession>A0A2A9NBH8</accession>
<feature type="transmembrane region" description="Helical" evidence="1">
    <location>
        <begin position="29"/>
        <end position="50"/>
    </location>
</feature>
<keyword evidence="1" id="KW-0472">Membrane</keyword>
<keyword evidence="3" id="KW-1185">Reference proteome</keyword>
<dbReference type="AlphaFoldDB" id="A0A2A9NBH8"/>
<feature type="transmembrane region" description="Helical" evidence="1">
    <location>
        <begin position="118"/>
        <end position="136"/>
    </location>
</feature>
<feature type="transmembrane region" description="Helical" evidence="1">
    <location>
        <begin position="79"/>
        <end position="98"/>
    </location>
</feature>
<dbReference type="Proteomes" id="UP000242287">
    <property type="component" value="Unassembled WGS sequence"/>
</dbReference>
<dbReference type="EMBL" id="KZ302570">
    <property type="protein sequence ID" value="PFH45090.1"/>
    <property type="molecule type" value="Genomic_DNA"/>
</dbReference>
<reference evidence="2 3" key="1">
    <citation type="submission" date="2014-02" db="EMBL/GenBank/DDBJ databases">
        <title>Transposable element dynamics among asymbiotic and ectomycorrhizal Amanita fungi.</title>
        <authorList>
            <consortium name="DOE Joint Genome Institute"/>
            <person name="Hess J."/>
            <person name="Skrede I."/>
            <person name="Wolfe B."/>
            <person name="LaButti K."/>
            <person name="Ohm R.A."/>
            <person name="Grigoriev I.V."/>
            <person name="Pringle A."/>
        </authorList>
    </citation>
    <scope>NUCLEOTIDE SEQUENCE [LARGE SCALE GENOMIC DNA]</scope>
    <source>
        <strain evidence="2 3">SKay4041</strain>
    </source>
</reference>
<protein>
    <submittedName>
        <fullName evidence="2">Uncharacterized protein</fullName>
    </submittedName>
</protein>
<sequence length="187" mass="20767">MTVINLALSEALLTLRTWAVCGRGRFMTIFLTVLYTSFIIPSVVNMGLLYDNLTFISLPRFLGETCLITGNGKHLAIEWILLIVYDAIMCGLLGIQAISAYRYGGTTRLARIVYGEGVMYYLYLMVLSITATVLILQLPPGFLRLTAGPSQVIHYSLTARVILHVRDQANRGEFVDYSFSIPSSTPC</sequence>
<evidence type="ECO:0000313" key="3">
    <source>
        <dbReference type="Proteomes" id="UP000242287"/>
    </source>
</evidence>